<dbReference type="PANTHER" id="PTHR43792">
    <property type="entry name" value="GNAT FAMILY, PUTATIVE (AFU_ORTHOLOGUE AFUA_3G00765)-RELATED-RELATED"/>
    <property type="match status" value="1"/>
</dbReference>
<reference evidence="3" key="1">
    <citation type="journal article" date="2014" name="Proc. Natl. Acad. Sci. U.S.A.">
        <title>Extensive sampling of basidiomycete genomes demonstrates inadequacy of the white-rot/brown-rot paradigm for wood decay fungi.</title>
        <authorList>
            <person name="Riley R."/>
            <person name="Salamov A.A."/>
            <person name="Brown D.W."/>
            <person name="Nagy L.G."/>
            <person name="Floudas D."/>
            <person name="Held B.W."/>
            <person name="Levasseur A."/>
            <person name="Lombard V."/>
            <person name="Morin E."/>
            <person name="Otillar R."/>
            <person name="Lindquist E.A."/>
            <person name="Sun H."/>
            <person name="LaButti K.M."/>
            <person name="Schmutz J."/>
            <person name="Jabbour D."/>
            <person name="Luo H."/>
            <person name="Baker S.E."/>
            <person name="Pisabarro A.G."/>
            <person name="Walton J.D."/>
            <person name="Blanchette R.A."/>
            <person name="Henrissat B."/>
            <person name="Martin F."/>
            <person name="Cullen D."/>
            <person name="Hibbett D.S."/>
            <person name="Grigoriev I.V."/>
        </authorList>
    </citation>
    <scope>NUCLEOTIDE SEQUENCE [LARGE SCALE GENOMIC DNA]</scope>
    <source>
        <strain evidence="3">CBS 339.88</strain>
    </source>
</reference>
<keyword evidence="3" id="KW-1185">Reference proteome</keyword>
<name>A0A067TJB1_GALM3</name>
<sequence>MSTKKAQLITVKSRSPSARILLRSPKLSDVASLTARGNDPLCTLYLPHLHNPKSPVTVESNTKQVKKWRADSGIGGFFLVIVLLPENSSIKDVGDDYSNDATIGDTGIGPIDFAKKTGECGIMLNSGPTTRGKGYAVEALDMNFAYGFEHLGLESIYFGTGKENLPMKNLLEKKLGILGQWREDKNDWRFVATKDWWAARTKAAGEDRIVVDVEETPFAGDEEPKNT</sequence>
<accession>A0A067TJB1</accession>
<evidence type="ECO:0000313" key="2">
    <source>
        <dbReference type="EMBL" id="KDR79974.1"/>
    </source>
</evidence>
<dbReference type="InterPro" id="IPR000182">
    <property type="entry name" value="GNAT_dom"/>
</dbReference>
<dbReference type="SUPFAM" id="SSF55729">
    <property type="entry name" value="Acyl-CoA N-acyltransferases (Nat)"/>
    <property type="match status" value="1"/>
</dbReference>
<evidence type="ECO:0000259" key="1">
    <source>
        <dbReference type="Pfam" id="PF13302"/>
    </source>
</evidence>
<dbReference type="Pfam" id="PF13302">
    <property type="entry name" value="Acetyltransf_3"/>
    <property type="match status" value="1"/>
</dbReference>
<feature type="domain" description="N-acetyltransferase" evidence="1">
    <location>
        <begin position="19"/>
        <end position="173"/>
    </location>
</feature>
<dbReference type="PANTHER" id="PTHR43792:SF16">
    <property type="entry name" value="N-ACETYLTRANSFERASE DOMAIN-CONTAINING PROTEIN"/>
    <property type="match status" value="1"/>
</dbReference>
<dbReference type="EMBL" id="KL142372">
    <property type="protein sequence ID" value="KDR79974.1"/>
    <property type="molecule type" value="Genomic_DNA"/>
</dbReference>
<dbReference type="Proteomes" id="UP000027222">
    <property type="component" value="Unassembled WGS sequence"/>
</dbReference>
<gene>
    <name evidence="2" type="ORF">GALMADRAFT_242147</name>
</gene>
<dbReference type="HOGENOM" id="CLU_1219766_0_0_1"/>
<dbReference type="AlphaFoldDB" id="A0A067TJB1"/>
<evidence type="ECO:0000313" key="3">
    <source>
        <dbReference type="Proteomes" id="UP000027222"/>
    </source>
</evidence>
<proteinExistence type="predicted"/>
<dbReference type="Gene3D" id="3.40.630.30">
    <property type="match status" value="1"/>
</dbReference>
<dbReference type="InterPro" id="IPR016181">
    <property type="entry name" value="Acyl_CoA_acyltransferase"/>
</dbReference>
<dbReference type="InterPro" id="IPR051531">
    <property type="entry name" value="N-acetyltransferase"/>
</dbReference>
<protein>
    <recommendedName>
        <fullName evidence="1">N-acetyltransferase domain-containing protein</fullName>
    </recommendedName>
</protein>
<organism evidence="2 3">
    <name type="scientific">Galerina marginata (strain CBS 339.88)</name>
    <dbReference type="NCBI Taxonomy" id="685588"/>
    <lineage>
        <taxon>Eukaryota</taxon>
        <taxon>Fungi</taxon>
        <taxon>Dikarya</taxon>
        <taxon>Basidiomycota</taxon>
        <taxon>Agaricomycotina</taxon>
        <taxon>Agaricomycetes</taxon>
        <taxon>Agaricomycetidae</taxon>
        <taxon>Agaricales</taxon>
        <taxon>Agaricineae</taxon>
        <taxon>Strophariaceae</taxon>
        <taxon>Galerina</taxon>
    </lineage>
</organism>
<dbReference type="GO" id="GO:0016747">
    <property type="term" value="F:acyltransferase activity, transferring groups other than amino-acyl groups"/>
    <property type="evidence" value="ECO:0007669"/>
    <property type="project" value="InterPro"/>
</dbReference>
<dbReference type="OrthoDB" id="64477at2759"/>